<dbReference type="AlphaFoldDB" id="A0A2P6TC61"/>
<dbReference type="EC" id="3.2.1.4" evidence="9"/>
<comment type="similarity">
    <text evidence="2 8 9">Belongs to the glycosyl hydrolase 9 (cellulase E) family.</text>
</comment>
<keyword evidence="9" id="KW-0732">Signal</keyword>
<feature type="active site" evidence="8">
    <location>
        <position position="344"/>
    </location>
</feature>
<evidence type="ECO:0000256" key="4">
    <source>
        <dbReference type="ARBA" id="ARBA00023001"/>
    </source>
</evidence>
<dbReference type="InterPro" id="IPR033126">
    <property type="entry name" value="Glyco_hydro_9_Asp/Glu_AS"/>
</dbReference>
<evidence type="ECO:0000256" key="8">
    <source>
        <dbReference type="PROSITE-ProRule" id="PRU10060"/>
    </source>
</evidence>
<dbReference type="Pfam" id="PF00759">
    <property type="entry name" value="Glyco_hydro_9"/>
    <property type="match status" value="2"/>
</dbReference>
<evidence type="ECO:0000259" key="11">
    <source>
        <dbReference type="Pfam" id="PF00759"/>
    </source>
</evidence>
<dbReference type="InterPro" id="IPR008928">
    <property type="entry name" value="6-hairpin_glycosidase_sf"/>
</dbReference>
<feature type="region of interest" description="Disordered" evidence="10">
    <location>
        <begin position="125"/>
        <end position="144"/>
    </location>
</feature>
<comment type="catalytic activity">
    <reaction evidence="1 9">
        <text>Endohydrolysis of (1-&gt;4)-beta-D-glucosidic linkages in cellulose, lichenin and cereal beta-D-glucans.</text>
        <dbReference type="EC" id="3.2.1.4"/>
    </reaction>
</comment>
<reference evidence="12 13" key="1">
    <citation type="journal article" date="2018" name="Plant J.">
        <title>Genome sequences of Chlorella sorokiniana UTEX 1602 and Micractinium conductrix SAG 241.80: implications to maltose excretion by a green alga.</title>
        <authorList>
            <person name="Arriola M.B."/>
            <person name="Velmurugan N."/>
            <person name="Zhang Y."/>
            <person name="Plunkett M.H."/>
            <person name="Hondzo H."/>
            <person name="Barney B.M."/>
        </authorList>
    </citation>
    <scope>NUCLEOTIDE SEQUENCE [LARGE SCALE GENOMIC DNA]</scope>
    <source>
        <strain evidence="13">UTEX 1602</strain>
    </source>
</reference>
<evidence type="ECO:0000256" key="9">
    <source>
        <dbReference type="RuleBase" id="RU361166"/>
    </source>
</evidence>
<feature type="domain" description="Glycoside hydrolase family 9" evidence="11">
    <location>
        <begin position="141"/>
        <end position="366"/>
    </location>
</feature>
<evidence type="ECO:0000256" key="7">
    <source>
        <dbReference type="ARBA" id="ARBA00023326"/>
    </source>
</evidence>
<dbReference type="GO" id="GO:0030245">
    <property type="term" value="P:cellulose catabolic process"/>
    <property type="evidence" value="ECO:0007669"/>
    <property type="project" value="UniProtKB-KW"/>
</dbReference>
<evidence type="ECO:0000256" key="2">
    <source>
        <dbReference type="ARBA" id="ARBA00007072"/>
    </source>
</evidence>
<dbReference type="SUPFAM" id="SSF48208">
    <property type="entry name" value="Six-hairpin glycosidases"/>
    <property type="match status" value="1"/>
</dbReference>
<dbReference type="EMBL" id="LHPG02000025">
    <property type="protein sequence ID" value="PRW20216.1"/>
    <property type="molecule type" value="Genomic_DNA"/>
</dbReference>
<evidence type="ECO:0000313" key="12">
    <source>
        <dbReference type="EMBL" id="PRW20216.1"/>
    </source>
</evidence>
<sequence length="382" mass="39280">MRASRLALIAGLLAAAGAAWAAPAADGAACADRPTPDGFSCQQQADWAKCGEAWMAEGGFCAATCGRCGGGGGDGGASPPASPAANSTAPALPSSLNGKLAEYGKALSLSWRFYYAQRSGKLSGTANPVPWRGDSHLDDPHEGKYSDSEPGATYVYASSSFLDDLALAAGWLYRATGEDAYLSAARGYLQRAQGVGPSPGVDLEWQATAFRDTWLKGQNGVSFTPRGLAIAPLGGWGNNRYSANAAFVALLHAKHTSDAGVRSACLSWAQRQLDYMMGLAGSERSFVVGYGSSPPVRPHHRAASCPNRPAPCTYDSAFNAAGPNPQVIAGALVGGPNSADRYEDKRSDFQANEVAVDYNAGYTGALAGLIQLLGTGGGSGTA</sequence>
<dbReference type="PROSITE" id="PS00698">
    <property type="entry name" value="GH9_3"/>
    <property type="match status" value="1"/>
</dbReference>
<dbReference type="Gene3D" id="1.50.10.10">
    <property type="match status" value="2"/>
</dbReference>
<proteinExistence type="inferred from homology"/>
<dbReference type="GO" id="GO:0008810">
    <property type="term" value="F:cellulase activity"/>
    <property type="evidence" value="ECO:0007669"/>
    <property type="project" value="UniProtKB-EC"/>
</dbReference>
<protein>
    <recommendedName>
        <fullName evidence="9">Endoglucanase</fullName>
        <ecNumber evidence="9">3.2.1.4</ecNumber>
    </recommendedName>
</protein>
<feature type="signal peptide" evidence="9">
    <location>
        <begin position="1"/>
        <end position="21"/>
    </location>
</feature>
<comment type="caution">
    <text evidence="12">The sequence shown here is derived from an EMBL/GenBank/DDBJ whole genome shotgun (WGS) entry which is preliminary data.</text>
</comment>
<feature type="compositionally biased region" description="Basic and acidic residues" evidence="10">
    <location>
        <begin position="133"/>
        <end position="144"/>
    </location>
</feature>
<dbReference type="PANTHER" id="PTHR22298">
    <property type="entry name" value="ENDO-1,4-BETA-GLUCANASE"/>
    <property type="match status" value="1"/>
</dbReference>
<gene>
    <name evidence="12" type="ORF">C2E21_9202</name>
</gene>
<evidence type="ECO:0000256" key="3">
    <source>
        <dbReference type="ARBA" id="ARBA00022801"/>
    </source>
</evidence>
<dbReference type="OrthoDB" id="10257085at2759"/>
<evidence type="ECO:0000256" key="6">
    <source>
        <dbReference type="ARBA" id="ARBA00023295"/>
    </source>
</evidence>
<evidence type="ECO:0000313" key="13">
    <source>
        <dbReference type="Proteomes" id="UP000239899"/>
    </source>
</evidence>
<keyword evidence="7 8" id="KW-0624">Polysaccharide degradation</keyword>
<evidence type="ECO:0000256" key="10">
    <source>
        <dbReference type="SAM" id="MobiDB-lite"/>
    </source>
</evidence>
<keyword evidence="4 9" id="KW-0136">Cellulose degradation</keyword>
<dbReference type="STRING" id="3076.A0A2P6TC61"/>
<evidence type="ECO:0000256" key="1">
    <source>
        <dbReference type="ARBA" id="ARBA00000966"/>
    </source>
</evidence>
<evidence type="ECO:0000256" key="5">
    <source>
        <dbReference type="ARBA" id="ARBA00023277"/>
    </source>
</evidence>
<keyword evidence="13" id="KW-1185">Reference proteome</keyword>
<accession>A0A2P6TC61</accession>
<name>A0A2P6TC61_CHLSO</name>
<keyword evidence="3 8" id="KW-0378">Hydrolase</keyword>
<feature type="chain" id="PRO_5015023654" description="Endoglucanase" evidence="9">
    <location>
        <begin position="22"/>
        <end position="382"/>
    </location>
</feature>
<keyword evidence="5 8" id="KW-0119">Carbohydrate metabolism</keyword>
<keyword evidence="6 8" id="KW-0326">Glycosidase</keyword>
<dbReference type="InterPro" id="IPR001701">
    <property type="entry name" value="Glyco_hydro_9"/>
</dbReference>
<dbReference type="InterPro" id="IPR012341">
    <property type="entry name" value="6hp_glycosidase-like_sf"/>
</dbReference>
<feature type="domain" description="Glycoside hydrolase family 9" evidence="11">
    <location>
        <begin position="103"/>
        <end position="140"/>
    </location>
</feature>
<dbReference type="Proteomes" id="UP000239899">
    <property type="component" value="Unassembled WGS sequence"/>
</dbReference>
<feature type="active site" evidence="8">
    <location>
        <position position="353"/>
    </location>
</feature>
<organism evidence="12 13">
    <name type="scientific">Chlorella sorokiniana</name>
    <name type="common">Freshwater green alga</name>
    <dbReference type="NCBI Taxonomy" id="3076"/>
    <lineage>
        <taxon>Eukaryota</taxon>
        <taxon>Viridiplantae</taxon>
        <taxon>Chlorophyta</taxon>
        <taxon>core chlorophytes</taxon>
        <taxon>Trebouxiophyceae</taxon>
        <taxon>Chlorellales</taxon>
        <taxon>Chlorellaceae</taxon>
        <taxon>Chlorella clade</taxon>
        <taxon>Chlorella</taxon>
    </lineage>
</organism>